<name>A0AAD4T3I2_9MAGN</name>
<proteinExistence type="predicted"/>
<comment type="caution">
    <text evidence="1">The sequence shown here is derived from an EMBL/GenBank/DDBJ whole genome shotgun (WGS) entry which is preliminary data.</text>
</comment>
<gene>
    <name evidence="1" type="ORF">MKW98_012598</name>
</gene>
<sequence length="120" mass="13918">MISSSLGCERKFSSTIFIGRSQAMAQALPSDVENSQAMVNQLPTFASRLWFYPRTNLPTYRGILFFAMSSTICEHCFLKFLAFYTVSWSFWWFQSFVDSSDYFRRGICYVCVAREDSIMS</sequence>
<dbReference type="EMBL" id="JAJJMB010006998">
    <property type="protein sequence ID" value="KAI3932627.1"/>
    <property type="molecule type" value="Genomic_DNA"/>
</dbReference>
<keyword evidence="2" id="KW-1185">Reference proteome</keyword>
<dbReference type="Proteomes" id="UP001202328">
    <property type="component" value="Unassembled WGS sequence"/>
</dbReference>
<evidence type="ECO:0000313" key="2">
    <source>
        <dbReference type="Proteomes" id="UP001202328"/>
    </source>
</evidence>
<organism evidence="1 2">
    <name type="scientific">Papaver atlanticum</name>
    <dbReference type="NCBI Taxonomy" id="357466"/>
    <lineage>
        <taxon>Eukaryota</taxon>
        <taxon>Viridiplantae</taxon>
        <taxon>Streptophyta</taxon>
        <taxon>Embryophyta</taxon>
        <taxon>Tracheophyta</taxon>
        <taxon>Spermatophyta</taxon>
        <taxon>Magnoliopsida</taxon>
        <taxon>Ranunculales</taxon>
        <taxon>Papaveraceae</taxon>
        <taxon>Papaveroideae</taxon>
        <taxon>Papaver</taxon>
    </lineage>
</organism>
<accession>A0AAD4T3I2</accession>
<protein>
    <submittedName>
        <fullName evidence="1">Uncharacterized protein</fullName>
    </submittedName>
</protein>
<evidence type="ECO:0000313" key="1">
    <source>
        <dbReference type="EMBL" id="KAI3932627.1"/>
    </source>
</evidence>
<dbReference type="AlphaFoldDB" id="A0AAD4T3I2"/>
<reference evidence="1" key="1">
    <citation type="submission" date="2022-04" db="EMBL/GenBank/DDBJ databases">
        <title>A functionally conserved STORR gene fusion in Papaver species that diverged 16.8 million years ago.</title>
        <authorList>
            <person name="Catania T."/>
        </authorList>
    </citation>
    <scope>NUCLEOTIDE SEQUENCE</scope>
    <source>
        <strain evidence="1">S-188037</strain>
    </source>
</reference>